<keyword evidence="3 10" id="KW-0479">Metal-binding</keyword>
<dbReference type="GO" id="GO:0005975">
    <property type="term" value="P:carbohydrate metabolic process"/>
    <property type="evidence" value="ECO:0007669"/>
    <property type="project" value="InterPro"/>
</dbReference>
<feature type="active site" description="Nucleophile" evidence="8">
    <location>
        <position position="11"/>
    </location>
</feature>
<feature type="site" description="Contributes to substrate recognition" evidence="9">
    <location>
        <position position="101"/>
    </location>
</feature>
<dbReference type="NCBIfam" id="TIGR01656">
    <property type="entry name" value="Histidinol-ppas"/>
    <property type="match status" value="1"/>
</dbReference>
<reference evidence="11 12" key="1">
    <citation type="journal article" date="2016" name="Nat. Commun.">
        <title>Thousands of microbial genomes shed light on interconnected biogeochemical processes in an aquifer system.</title>
        <authorList>
            <person name="Anantharaman K."/>
            <person name="Brown C.T."/>
            <person name="Hug L.A."/>
            <person name="Sharon I."/>
            <person name="Castelle C.J."/>
            <person name="Probst A.J."/>
            <person name="Thomas B.C."/>
            <person name="Singh A."/>
            <person name="Wilkins M.J."/>
            <person name="Karaoz U."/>
            <person name="Brodie E.L."/>
            <person name="Williams K.H."/>
            <person name="Hubbard S.S."/>
            <person name="Banfield J.F."/>
        </authorList>
    </citation>
    <scope>NUCLEOTIDE SEQUENCE [LARGE SCALE GENOMIC DNA]</scope>
</reference>
<dbReference type="AlphaFoldDB" id="A0A1F5R310"/>
<evidence type="ECO:0000313" key="12">
    <source>
        <dbReference type="Proteomes" id="UP000177230"/>
    </source>
</evidence>
<keyword evidence="2 7" id="KW-0963">Cytoplasm</keyword>
<gene>
    <name evidence="11" type="ORF">A2024_01055</name>
</gene>
<keyword evidence="5 7" id="KW-0119">Carbohydrate metabolism</keyword>
<dbReference type="CDD" id="cd07503">
    <property type="entry name" value="HAD_HisB-N"/>
    <property type="match status" value="1"/>
</dbReference>
<sequence>MSVKTVFMDRDGTINVDTNYVNSPQQLSLLPNSGRAVKLLNQKKYKVVVVSNQSGVARGYLTLKTLGAIHRKLRQLLKREGAVLDAIYYCPYHPDEKAPCRKPDIGMARQAEKELKISLQGSYMIGDSRADIEFGNNIGAKTILVLTGQSRGNEPWLQKYRIDCVADDLLGAALWITNDG</sequence>
<accession>A0A1F5R310</accession>
<dbReference type="InterPro" id="IPR006543">
    <property type="entry name" value="Histidinol-phos"/>
</dbReference>
<name>A0A1F5R310_9BACT</name>
<evidence type="ECO:0000256" key="5">
    <source>
        <dbReference type="ARBA" id="ARBA00023277"/>
    </source>
</evidence>
<keyword evidence="4 7" id="KW-0378">Hydrolase</keyword>
<dbReference type="GO" id="GO:0005737">
    <property type="term" value="C:cytoplasm"/>
    <property type="evidence" value="ECO:0007669"/>
    <property type="project" value="UniProtKB-SubCell"/>
</dbReference>
<comment type="similarity">
    <text evidence="7">Belongs to the gmhB family.</text>
</comment>
<dbReference type="SUPFAM" id="SSF56784">
    <property type="entry name" value="HAD-like"/>
    <property type="match status" value="1"/>
</dbReference>
<dbReference type="EMBL" id="MFFM01000046">
    <property type="protein sequence ID" value="OGF08845.1"/>
    <property type="molecule type" value="Genomic_DNA"/>
</dbReference>
<evidence type="ECO:0000256" key="9">
    <source>
        <dbReference type="PIRSR" id="PIRSR004682-3"/>
    </source>
</evidence>
<dbReference type="GO" id="GO:0046872">
    <property type="term" value="F:metal ion binding"/>
    <property type="evidence" value="ECO:0007669"/>
    <property type="project" value="UniProtKB-KW"/>
</dbReference>
<dbReference type="EC" id="3.1.3.-" evidence="7"/>
<feature type="active site" description="Nucleophile" evidence="8">
    <location>
        <position position="9"/>
    </location>
</feature>
<dbReference type="Proteomes" id="UP000177230">
    <property type="component" value="Unassembled WGS sequence"/>
</dbReference>
<comment type="caution">
    <text evidence="11">The sequence shown here is derived from an EMBL/GenBank/DDBJ whole genome shotgun (WGS) entry which is preliminary data.</text>
</comment>
<evidence type="ECO:0000256" key="4">
    <source>
        <dbReference type="ARBA" id="ARBA00022801"/>
    </source>
</evidence>
<dbReference type="Pfam" id="PF13242">
    <property type="entry name" value="Hydrolase_like"/>
    <property type="match status" value="1"/>
</dbReference>
<keyword evidence="10" id="KW-0862">Zinc</keyword>
<dbReference type="Gene3D" id="3.40.50.1000">
    <property type="entry name" value="HAD superfamily/HAD-like"/>
    <property type="match status" value="1"/>
</dbReference>
<comment type="cofactor">
    <cofactor evidence="10">
        <name>Mg(2+)</name>
        <dbReference type="ChEBI" id="CHEBI:18420"/>
    </cofactor>
</comment>
<organism evidence="11 12">
    <name type="scientific">Candidatus Edwardsbacteria bacterium GWF2_54_11</name>
    <dbReference type="NCBI Taxonomy" id="1817851"/>
    <lineage>
        <taxon>Bacteria</taxon>
        <taxon>Candidatus Edwardsiibacteriota</taxon>
    </lineage>
</organism>
<evidence type="ECO:0000256" key="1">
    <source>
        <dbReference type="ARBA" id="ARBA00004496"/>
    </source>
</evidence>
<feature type="binding site" evidence="10">
    <location>
        <position position="9"/>
    </location>
    <ligand>
        <name>Mg(2+)</name>
        <dbReference type="ChEBI" id="CHEBI:18420"/>
    </ligand>
</feature>
<evidence type="ECO:0000313" key="11">
    <source>
        <dbReference type="EMBL" id="OGF08845.1"/>
    </source>
</evidence>
<feature type="binding site" evidence="10">
    <location>
        <position position="11"/>
    </location>
    <ligand>
        <name>Mg(2+)</name>
        <dbReference type="ChEBI" id="CHEBI:18420"/>
    </ligand>
</feature>
<feature type="site" description="Stabilizes the phosphoryl group" evidence="9">
    <location>
        <position position="102"/>
    </location>
</feature>
<evidence type="ECO:0000256" key="10">
    <source>
        <dbReference type="PIRSR" id="PIRSR004682-4"/>
    </source>
</evidence>
<dbReference type="InterPro" id="IPR006549">
    <property type="entry name" value="HAD-SF_hydro_IIIA"/>
</dbReference>
<dbReference type="PANTHER" id="PTHR42891">
    <property type="entry name" value="D-GLYCERO-BETA-D-MANNO-HEPTOSE-1,7-BISPHOSPHATE 7-PHOSPHATASE"/>
    <property type="match status" value="1"/>
</dbReference>
<feature type="site" description="Stabilizes the phosphoryl group" evidence="9">
    <location>
        <position position="51"/>
    </location>
</feature>
<keyword evidence="10" id="KW-0460">Magnesium</keyword>
<dbReference type="NCBIfam" id="TIGR01662">
    <property type="entry name" value="HAD-SF-IIIA"/>
    <property type="match status" value="1"/>
</dbReference>
<comment type="cofactor">
    <cofactor evidence="10">
        <name>Zn(2+)</name>
        <dbReference type="ChEBI" id="CHEBI:29105"/>
    </cofactor>
</comment>
<dbReference type="GO" id="GO:0016791">
    <property type="term" value="F:phosphatase activity"/>
    <property type="evidence" value="ECO:0007669"/>
    <property type="project" value="InterPro"/>
</dbReference>
<protein>
    <recommendedName>
        <fullName evidence="6 7">D,D-heptose 1,7-bisphosphate phosphatase</fullName>
        <ecNumber evidence="7">3.1.3.-</ecNumber>
    </recommendedName>
</protein>
<dbReference type="InterPro" id="IPR004446">
    <property type="entry name" value="Heptose_bisP_phosphatase"/>
</dbReference>
<proteinExistence type="inferred from homology"/>
<comment type="subcellular location">
    <subcellularLocation>
        <location evidence="1 7">Cytoplasm</location>
    </subcellularLocation>
</comment>
<dbReference type="InterPro" id="IPR023214">
    <property type="entry name" value="HAD_sf"/>
</dbReference>
<feature type="binding site" evidence="10">
    <location>
        <position position="127"/>
    </location>
    <ligand>
        <name>Mg(2+)</name>
        <dbReference type="ChEBI" id="CHEBI:18420"/>
    </ligand>
</feature>
<feature type="binding site" evidence="10">
    <location>
        <position position="90"/>
    </location>
    <ligand>
        <name>Zn(2+)</name>
        <dbReference type="ChEBI" id="CHEBI:29105"/>
    </ligand>
</feature>
<evidence type="ECO:0000256" key="8">
    <source>
        <dbReference type="PIRSR" id="PIRSR004682-1"/>
    </source>
</evidence>
<feature type="binding site" evidence="10">
    <location>
        <position position="100"/>
    </location>
    <ligand>
        <name>Zn(2+)</name>
        <dbReference type="ChEBI" id="CHEBI:29105"/>
    </ligand>
</feature>
<evidence type="ECO:0000256" key="3">
    <source>
        <dbReference type="ARBA" id="ARBA00022723"/>
    </source>
</evidence>
<evidence type="ECO:0000256" key="6">
    <source>
        <dbReference type="ARBA" id="ARBA00031828"/>
    </source>
</evidence>
<dbReference type="PANTHER" id="PTHR42891:SF1">
    <property type="entry name" value="D-GLYCERO-BETA-D-MANNO-HEPTOSE-1,7-BISPHOSPHATE 7-PHOSPHATASE"/>
    <property type="match status" value="1"/>
</dbReference>
<evidence type="ECO:0000256" key="7">
    <source>
        <dbReference type="PIRNR" id="PIRNR004682"/>
    </source>
</evidence>
<evidence type="ECO:0000256" key="2">
    <source>
        <dbReference type="ARBA" id="ARBA00022490"/>
    </source>
</evidence>
<dbReference type="InterPro" id="IPR036412">
    <property type="entry name" value="HAD-like_sf"/>
</dbReference>
<dbReference type="PIRSF" id="PIRSF004682">
    <property type="entry name" value="GmhB"/>
    <property type="match status" value="1"/>
</dbReference>